<dbReference type="GO" id="GO:0046872">
    <property type="term" value="F:metal ion binding"/>
    <property type="evidence" value="ECO:0007669"/>
    <property type="project" value="UniProtKB-KW"/>
</dbReference>
<dbReference type="InterPro" id="IPR015813">
    <property type="entry name" value="Pyrv/PenolPyrv_kinase-like_dom"/>
</dbReference>
<dbReference type="InterPro" id="IPR050251">
    <property type="entry name" value="HpcH-HpaI_aldolase"/>
</dbReference>
<comment type="cofactor">
    <cofactor evidence="1">
        <name>a divalent metal cation</name>
        <dbReference type="ChEBI" id="CHEBI:60240"/>
    </cofactor>
</comment>
<dbReference type="GO" id="GO:0016832">
    <property type="term" value="F:aldehyde-lyase activity"/>
    <property type="evidence" value="ECO:0007669"/>
    <property type="project" value="UniProtKB-ARBA"/>
</dbReference>
<feature type="region of interest" description="Disordered" evidence="7">
    <location>
        <begin position="1"/>
        <end position="38"/>
    </location>
</feature>
<dbReference type="InterPro" id="IPR005000">
    <property type="entry name" value="Aldolase/citrate-lyase_domain"/>
</dbReference>
<evidence type="ECO:0000256" key="7">
    <source>
        <dbReference type="SAM" id="MobiDB-lite"/>
    </source>
</evidence>
<dbReference type="Pfam" id="PF03328">
    <property type="entry name" value="HpcH_HpaI"/>
    <property type="match status" value="1"/>
</dbReference>
<dbReference type="GO" id="GO:0005737">
    <property type="term" value="C:cytoplasm"/>
    <property type="evidence" value="ECO:0007669"/>
    <property type="project" value="TreeGrafter"/>
</dbReference>
<name>A8IMH8_AZOC5</name>
<dbReference type="STRING" id="438753.AZC_0555"/>
<proteinExistence type="inferred from homology"/>
<dbReference type="SUPFAM" id="SSF51621">
    <property type="entry name" value="Phosphoenolpyruvate/pyruvate domain"/>
    <property type="match status" value="1"/>
</dbReference>
<organism evidence="9 10">
    <name type="scientific">Azorhizobium caulinodans (strain ATCC 43989 / DSM 5975 / JCM 20966 / LMG 6465 / NBRC 14845 / NCIMB 13405 / ORS 571)</name>
    <dbReference type="NCBI Taxonomy" id="438753"/>
    <lineage>
        <taxon>Bacteria</taxon>
        <taxon>Pseudomonadati</taxon>
        <taxon>Pseudomonadota</taxon>
        <taxon>Alphaproteobacteria</taxon>
        <taxon>Hyphomicrobiales</taxon>
        <taxon>Xanthobacteraceae</taxon>
        <taxon>Azorhizobium</taxon>
    </lineage>
</organism>
<keyword evidence="4" id="KW-0456">Lyase</keyword>
<dbReference type="FunFam" id="3.20.20.60:FF:000004">
    <property type="entry name" value="5-keto-4-deoxy-D-glucarate aldolase"/>
    <property type="match status" value="1"/>
</dbReference>
<dbReference type="PANTHER" id="PTHR30502">
    <property type="entry name" value="2-KETO-3-DEOXY-L-RHAMNONATE ALDOLASE"/>
    <property type="match status" value="1"/>
</dbReference>
<dbReference type="HOGENOM" id="CLU_059964_1_0_5"/>
<reference evidence="9 10" key="4">
    <citation type="journal article" date="2009" name="Appl. Environ. Microbiol.">
        <title>Comparative genome-wide transcriptional profiling of Azorhizobium caulinodans ORS571 grown under free-living and symbiotic conditions.</title>
        <authorList>
            <person name="Tsukada S."/>
            <person name="Aono T."/>
            <person name="Akiba N."/>
            <person name="Lee KB."/>
            <person name="Liu CT."/>
            <person name="Toyazaki H."/>
            <person name="Oyaizu H."/>
        </authorList>
    </citation>
    <scope>NUCLEOTIDE SEQUENCE [LARGE SCALE GENOMIC DNA]</scope>
    <source>
        <strain evidence="10">ATCC 43989 / DSM 5975 / JCM 20966 / LMG 6465 / NBRC 14845 / NCIMB 13405 / ORS 571</strain>
    </source>
</reference>
<reference evidence="9 10" key="1">
    <citation type="journal article" date="2007" name="Appl. Environ. Microbiol.">
        <title>Rhizobial factors required for stem nodule maturation and maintenance in Sesbania rostrata-Azorhizobium caulinodans ORS571 symbiosis.</title>
        <authorList>
            <person name="Suzuki S."/>
            <person name="Aono T."/>
            <person name="Lee KB."/>
            <person name="Suzuki T."/>
            <person name="Liu CT."/>
            <person name="Miwa H."/>
            <person name="Wakao S."/>
            <person name="Iki T."/>
            <person name="Oyaizu H."/>
        </authorList>
    </citation>
    <scope>NUCLEOTIDE SEQUENCE [LARGE SCALE GENOMIC DNA]</scope>
    <source>
        <strain evidence="10">ATCC 43989 / DSM 5975 / JCM 20966 / LMG 6465 / NBRC 14845 / NCIMB 13405 / ORS 571</strain>
    </source>
</reference>
<evidence type="ECO:0000256" key="4">
    <source>
        <dbReference type="ARBA" id="ARBA00023239"/>
    </source>
</evidence>
<evidence type="ECO:0000259" key="8">
    <source>
        <dbReference type="Pfam" id="PF03328"/>
    </source>
</evidence>
<protein>
    <submittedName>
        <fullName evidence="9">2-dehydro-3-deoxyglucarate aldolase</fullName>
    </submittedName>
</protein>
<evidence type="ECO:0000256" key="5">
    <source>
        <dbReference type="ARBA" id="ARBA00023317"/>
    </source>
</evidence>
<dbReference type="AlphaFoldDB" id="A8IMH8"/>
<dbReference type="Proteomes" id="UP000000270">
    <property type="component" value="Chromosome"/>
</dbReference>
<reference evidence="10" key="2">
    <citation type="submission" date="2007-04" db="EMBL/GenBank/DDBJ databases">
        <title>Complete genome sequence of the nitrogen-fixing bacterium Azorhizobium caulinodans ORS571.</title>
        <authorList>
            <person name="Lee K.B."/>
            <person name="Backer P.D."/>
            <person name="Aono T."/>
            <person name="Liu C.T."/>
            <person name="Suzuki S."/>
            <person name="Suzuki T."/>
            <person name="Kaneko T."/>
            <person name="Yamada M."/>
            <person name="Tabata S."/>
            <person name="Kupfer D.M."/>
            <person name="Najar F.Z."/>
            <person name="Wiley G.B."/>
            <person name="Roe B."/>
            <person name="Binnewies T."/>
            <person name="Ussery D."/>
            <person name="Vereecke D."/>
            <person name="Gevers D."/>
            <person name="Holsters M."/>
            <person name="Oyaizu H."/>
        </authorList>
    </citation>
    <scope>NUCLEOTIDE SEQUENCE [LARGE SCALE GENOMIC DNA]</scope>
    <source>
        <strain evidence="10">ATCC 43989 / DSM 5975 / JCM 20966 / LMG 6465 / NBRC 14845 / NCIMB 13405 / ORS 571</strain>
    </source>
</reference>
<evidence type="ECO:0000313" key="10">
    <source>
        <dbReference type="Proteomes" id="UP000000270"/>
    </source>
</evidence>
<keyword evidence="5" id="KW-0670">Pyruvate</keyword>
<sequence length="293" mass="31075">MPLPLERRALKNGPPPSVRPAGHHWPVSGNKSGNAMPQEAMPRNAFKRAIHAGRQQIGLWCSIPSPFTVEVLAGSGFDWLLLDTEHAPADIPEIFAQLQAAAGGSASPVVRVPSNDPVAIKRALDAGAQSLLMPMVQTAEEAHAAVAATRYPPEGIRGFAGMSRATRFGRVKDYFKQAHDETCVLVQVESAQALDNLEAICAVEGIDGVFIGPGDLSASLGFLDGQGAPEMVKLIEETLRRIVAAGNRPGILTADRTLARRYMAAGSVFTAVDIDLALLVRQTEALAAEFKAG</sequence>
<keyword evidence="3" id="KW-0479">Metal-binding</keyword>
<gene>
    <name evidence="9" type="ordered locus">AZC_0555</name>
</gene>
<dbReference type="KEGG" id="azc:AZC_0555"/>
<dbReference type="Gene3D" id="3.20.20.60">
    <property type="entry name" value="Phosphoenolpyruvate-binding domains"/>
    <property type="match status" value="1"/>
</dbReference>
<feature type="domain" description="HpcH/HpaI aldolase/citrate lyase" evidence="8">
    <location>
        <begin position="56"/>
        <end position="280"/>
    </location>
</feature>
<comment type="catalytic activity">
    <reaction evidence="6">
        <text>D-glyceraldehyde + pyruvate = 2-dehydro-3-deoxy-L-galactonate</text>
        <dbReference type="Rhea" id="RHEA:80055"/>
        <dbReference type="ChEBI" id="CHEBI:15361"/>
        <dbReference type="ChEBI" id="CHEBI:17378"/>
        <dbReference type="ChEBI" id="CHEBI:75545"/>
    </reaction>
</comment>
<keyword evidence="10" id="KW-1185">Reference proteome</keyword>
<evidence type="ECO:0000256" key="6">
    <source>
        <dbReference type="ARBA" id="ARBA00045074"/>
    </source>
</evidence>
<dbReference type="EMBL" id="AP009384">
    <property type="protein sequence ID" value="BAF86553.1"/>
    <property type="molecule type" value="Genomic_DNA"/>
</dbReference>
<dbReference type="PANTHER" id="PTHR30502:SF4">
    <property type="entry name" value="5-KETO-4-DEOXY-D-GLUCARATE ALDOLASE"/>
    <property type="match status" value="1"/>
</dbReference>
<dbReference type="InterPro" id="IPR040442">
    <property type="entry name" value="Pyrv_kinase-like_dom_sf"/>
</dbReference>
<evidence type="ECO:0000256" key="2">
    <source>
        <dbReference type="ARBA" id="ARBA00005568"/>
    </source>
</evidence>
<reference evidence="9 10" key="5">
    <citation type="journal article" date="2010" name="Appl. Environ. Microbiol.">
        <title>phrR-like gene praR of Azorhizobium caulinodans ORS571 is essential for symbiosis with Sesbania rostrata and is involved in expression of reb genes.</title>
        <authorList>
            <person name="Akiba N."/>
            <person name="Aono T."/>
            <person name="Toyazaki H."/>
            <person name="Sato S."/>
            <person name="Oyaizu H."/>
        </authorList>
    </citation>
    <scope>NUCLEOTIDE SEQUENCE [LARGE SCALE GENOMIC DNA]</scope>
    <source>
        <strain evidence="10">ATCC 43989 / DSM 5975 / JCM 20966 / LMG 6465 / NBRC 14845 / NCIMB 13405 / ORS 571</strain>
    </source>
</reference>
<comment type="similarity">
    <text evidence="2">Belongs to the HpcH/HpaI aldolase family.</text>
</comment>
<dbReference type="eggNOG" id="COG3836">
    <property type="taxonomic scope" value="Bacteria"/>
</dbReference>
<evidence type="ECO:0000313" key="9">
    <source>
        <dbReference type="EMBL" id="BAF86553.1"/>
    </source>
</evidence>
<reference evidence="9 10" key="3">
    <citation type="journal article" date="2008" name="BMC Genomics">
        <title>The genome of the versatile nitrogen fixer Azorhizobium caulinodans ORS571.</title>
        <authorList>
            <person name="Lee KB."/>
            <person name="Backer P.D."/>
            <person name="Aono T."/>
            <person name="Liu CT."/>
            <person name="Suzuki S."/>
            <person name="Suzuki T."/>
            <person name="Kaneko T."/>
            <person name="Yamada M."/>
            <person name="Tabata S."/>
            <person name="Kupfer D.M."/>
            <person name="Najar F.Z."/>
            <person name="Wiley G.B."/>
            <person name="Roe B."/>
            <person name="Binnewies T.T."/>
            <person name="Ussery D.W."/>
            <person name="D'Haeze W."/>
            <person name="Herder J.D."/>
            <person name="Gevers D."/>
            <person name="Vereecke D."/>
            <person name="Holsters M."/>
            <person name="Oyaizu H."/>
        </authorList>
    </citation>
    <scope>NUCLEOTIDE SEQUENCE [LARGE SCALE GENOMIC DNA]</scope>
    <source>
        <strain evidence="10">ATCC 43989 / DSM 5975 / JCM 20966 / LMG 6465 / NBRC 14845 / NCIMB 13405 / ORS 571</strain>
    </source>
</reference>
<evidence type="ECO:0000256" key="1">
    <source>
        <dbReference type="ARBA" id="ARBA00001968"/>
    </source>
</evidence>
<reference evidence="9 10" key="6">
    <citation type="journal article" date="2011" name="Appl. Environ. Microbiol.">
        <title>Involvement of the azorhizobial chromosome partition gene (parA) in the onset of bacteroid differentiation during Sesbania rostrata stem nodule development.</title>
        <authorList>
            <person name="Liu CT."/>
            <person name="Lee KB."/>
            <person name="Wang YS."/>
            <person name="Peng MH."/>
            <person name="Lee KT."/>
            <person name="Suzuki S."/>
            <person name="Suzuki T."/>
            <person name="Oyaizu H."/>
        </authorList>
    </citation>
    <scope>NUCLEOTIDE SEQUENCE [LARGE SCALE GENOMIC DNA]</scope>
    <source>
        <strain evidence="10">ATCC 43989 / DSM 5975 / JCM 20966 / LMG 6465 / NBRC 14845 / NCIMB 13405 / ORS 571</strain>
    </source>
</reference>
<accession>A8IMH8</accession>
<evidence type="ECO:0000256" key="3">
    <source>
        <dbReference type="ARBA" id="ARBA00022723"/>
    </source>
</evidence>